<feature type="compositionally biased region" description="Basic residues" evidence="1">
    <location>
        <begin position="1"/>
        <end position="11"/>
    </location>
</feature>
<dbReference type="AlphaFoldDB" id="A0A8J5N1A4"/>
<name>A0A8J5N1A4_HOMAM</name>
<dbReference type="SUPFAM" id="SSF142921">
    <property type="entry name" value="WGR domain-like"/>
    <property type="match status" value="1"/>
</dbReference>
<dbReference type="InterPro" id="IPR008893">
    <property type="entry name" value="WGR_domain"/>
</dbReference>
<reference evidence="3" key="1">
    <citation type="journal article" date="2021" name="Sci. Adv.">
        <title>The American lobster genome reveals insights on longevity, neural, and immune adaptations.</title>
        <authorList>
            <person name="Polinski J.M."/>
            <person name="Zimin A.V."/>
            <person name="Clark K.F."/>
            <person name="Kohn A.B."/>
            <person name="Sadowski N."/>
            <person name="Timp W."/>
            <person name="Ptitsyn A."/>
            <person name="Khanna P."/>
            <person name="Romanova D.Y."/>
            <person name="Williams P."/>
            <person name="Greenwood S.J."/>
            <person name="Moroz L.L."/>
            <person name="Walt D.R."/>
            <person name="Bodnar A.G."/>
        </authorList>
    </citation>
    <scope>NUCLEOTIDE SEQUENCE</scope>
    <source>
        <strain evidence="3">GMGI-L3</strain>
    </source>
</reference>
<evidence type="ECO:0000259" key="2">
    <source>
        <dbReference type="PROSITE" id="PS51977"/>
    </source>
</evidence>
<organism evidence="3 4">
    <name type="scientific">Homarus americanus</name>
    <name type="common">American lobster</name>
    <dbReference type="NCBI Taxonomy" id="6706"/>
    <lineage>
        <taxon>Eukaryota</taxon>
        <taxon>Metazoa</taxon>
        <taxon>Ecdysozoa</taxon>
        <taxon>Arthropoda</taxon>
        <taxon>Crustacea</taxon>
        <taxon>Multicrustacea</taxon>
        <taxon>Malacostraca</taxon>
        <taxon>Eumalacostraca</taxon>
        <taxon>Eucarida</taxon>
        <taxon>Decapoda</taxon>
        <taxon>Pleocyemata</taxon>
        <taxon>Astacidea</taxon>
        <taxon>Nephropoidea</taxon>
        <taxon>Nephropidae</taxon>
        <taxon>Homarus</taxon>
    </lineage>
</organism>
<dbReference type="Proteomes" id="UP000747542">
    <property type="component" value="Unassembled WGS sequence"/>
</dbReference>
<dbReference type="InterPro" id="IPR036930">
    <property type="entry name" value="WGR_dom_sf"/>
</dbReference>
<evidence type="ECO:0000313" key="3">
    <source>
        <dbReference type="EMBL" id="KAG7171352.1"/>
    </source>
</evidence>
<accession>A0A8J5N1A4</accession>
<feature type="compositionally biased region" description="Basic and acidic residues" evidence="1">
    <location>
        <begin position="12"/>
        <end position="21"/>
    </location>
</feature>
<feature type="domain" description="WGR" evidence="2">
    <location>
        <begin position="1"/>
        <end position="108"/>
    </location>
</feature>
<evidence type="ECO:0000313" key="4">
    <source>
        <dbReference type="Proteomes" id="UP000747542"/>
    </source>
</evidence>
<keyword evidence="4" id="KW-1185">Reference proteome</keyword>
<comment type="caution">
    <text evidence="3">The sequence shown here is derived from an EMBL/GenBank/DDBJ whole genome shotgun (WGS) entry which is preliminary data.</text>
</comment>
<evidence type="ECO:0000256" key="1">
    <source>
        <dbReference type="SAM" id="MobiDB-lite"/>
    </source>
</evidence>
<sequence length="141" mass="16488">MAPQRRTRATSHKTDSKEEPPSKAPRKNKEKPVCEDKQSTSQDNSVKKYKLDEVLAETSPKDTYHGRSNSEVKDNVEEAVLAFKKKFKEKTKNEWDSRENFKQHAGKYVWIEIVRDHYRGLDLEYVDTVIQQLSTSFDPEK</sequence>
<dbReference type="PROSITE" id="PS51977">
    <property type="entry name" value="WGR"/>
    <property type="match status" value="1"/>
</dbReference>
<proteinExistence type="predicted"/>
<dbReference type="Pfam" id="PF05406">
    <property type="entry name" value="WGR"/>
    <property type="match status" value="1"/>
</dbReference>
<feature type="region of interest" description="Disordered" evidence="1">
    <location>
        <begin position="1"/>
        <end position="50"/>
    </location>
</feature>
<protein>
    <submittedName>
        <fullName evidence="3">Poly [ADP-ribose] polymerase 3-like 4</fullName>
    </submittedName>
</protein>
<gene>
    <name evidence="3" type="primary">PARP3-L4</name>
    <name evidence="3" type="ORF">Hamer_G013819</name>
</gene>
<dbReference type="EMBL" id="JAHLQT010012455">
    <property type="protein sequence ID" value="KAG7171352.1"/>
    <property type="molecule type" value="Genomic_DNA"/>
</dbReference>